<dbReference type="SMART" id="SM00204">
    <property type="entry name" value="TGFB"/>
    <property type="match status" value="1"/>
</dbReference>
<dbReference type="GO" id="GO:0005125">
    <property type="term" value="F:cytokine activity"/>
    <property type="evidence" value="ECO:0007669"/>
    <property type="project" value="TreeGrafter"/>
</dbReference>
<comment type="similarity">
    <text evidence="2 4">Belongs to the TGF-beta family.</text>
</comment>
<dbReference type="InterPro" id="IPR001839">
    <property type="entry name" value="TGF-b_C"/>
</dbReference>
<feature type="compositionally biased region" description="Polar residues" evidence="5">
    <location>
        <begin position="252"/>
        <end position="274"/>
    </location>
</feature>
<comment type="subcellular location">
    <subcellularLocation>
        <location evidence="1">Secreted</location>
    </subcellularLocation>
</comment>
<dbReference type="PROSITE" id="PS51362">
    <property type="entry name" value="TGF_BETA_2"/>
    <property type="match status" value="1"/>
</dbReference>
<evidence type="ECO:0000256" key="6">
    <source>
        <dbReference type="SAM" id="SignalP"/>
    </source>
</evidence>
<sequence length="711" mass="80254">MLSMQFAIVIWAICFAVLETTKTSPRDKSRSSVTSDGRELNDEPQTYTALAEEPSHGLARQGTRREEILSLPSRRSADHANSSFISTELNATTEHEHQTGESNNVTTDGVREREPGSASHRDHSRINVTHPFQGSAHVKEQATVASAAAPTLPAEALDQPSAQNVSEEETRSKVYTEKVMTEVGHLEMTKSLNRPPWLVTKFHEKDKPENEAVTHNKSMPAPSRAVLTGDDLENKRNGSTWSYQNYTHVTSLPGSDDVSGNISKTPESGGSYTQDEVLPATTRLVQTQTFATRSTSVTPETKDKRRRMFPDKGKYTSPSKVTPKEKPVREKLRAQTDSPGRQDDKDKNALPTTSHAAYTNTRAEDAKAPDMENGDCPTCGNQGMTEDEVKELRLSMFTDLLLQKLRMSPEDLTQRSEKPIPKLPDEVFEQKFKDKRWDDVPEDFYARDEEVIITGEDMGRNCIKKDSTGCYSFDLQDKVKNTGIASAHLWFYKAKDRADVSGQTFIVYELGLARSGLLQEKSQIARKELQTMGDWVNINVTRYVTSWLEKRTANQMLAVRCKTCATRNYKALYGAKHGYKPILVIKYLKGFYDVRKKRTETRTCNPQTECCKGNLTADFEALNMHNILQPKTLSVGYCYGYCDGIDQFTYNHTSIKQRIRWLHSTESSMREQLKPCCVPLILKDTFIMTYENEKIVTKILPKVIVEKCGCM</sequence>
<proteinExistence type="inferred from homology"/>
<dbReference type="GO" id="GO:0008083">
    <property type="term" value="F:growth factor activity"/>
    <property type="evidence" value="ECO:0007669"/>
    <property type="project" value="UniProtKB-KW"/>
</dbReference>
<feature type="domain" description="TGF-beta family profile" evidence="7">
    <location>
        <begin position="595"/>
        <end position="711"/>
    </location>
</feature>
<keyword evidence="4" id="KW-0339">Growth factor</keyword>
<dbReference type="PANTHER" id="PTHR11848">
    <property type="entry name" value="TGF-BETA FAMILY"/>
    <property type="match status" value="1"/>
</dbReference>
<evidence type="ECO:0000256" key="2">
    <source>
        <dbReference type="ARBA" id="ARBA00006656"/>
    </source>
</evidence>
<feature type="chain" id="PRO_5043673996" description="TGF-beta family profile domain-containing protein" evidence="6">
    <location>
        <begin position="17"/>
        <end position="711"/>
    </location>
</feature>
<evidence type="ECO:0000256" key="1">
    <source>
        <dbReference type="ARBA" id="ARBA00004613"/>
    </source>
</evidence>
<evidence type="ECO:0000313" key="8">
    <source>
        <dbReference type="EMBL" id="CAL1540854.1"/>
    </source>
</evidence>
<comment type="caution">
    <text evidence="8">The sequence shown here is derived from an EMBL/GenBank/DDBJ whole genome shotgun (WGS) entry which is preliminary data.</text>
</comment>
<dbReference type="Gene3D" id="2.10.90.10">
    <property type="entry name" value="Cystine-knot cytokines"/>
    <property type="match status" value="1"/>
</dbReference>
<keyword evidence="6" id="KW-0732">Signal</keyword>
<name>A0AAV2I2L8_LYMST</name>
<evidence type="ECO:0000259" key="7">
    <source>
        <dbReference type="PROSITE" id="PS51362"/>
    </source>
</evidence>
<feature type="region of interest" description="Disordered" evidence="5">
    <location>
        <begin position="91"/>
        <end position="123"/>
    </location>
</feature>
<feature type="compositionally biased region" description="Polar residues" evidence="5">
    <location>
        <begin position="283"/>
        <end position="299"/>
    </location>
</feature>
<dbReference type="CDD" id="cd08698">
    <property type="entry name" value="TGF_beta_SF"/>
    <property type="match status" value="1"/>
</dbReference>
<protein>
    <recommendedName>
        <fullName evidence="7">TGF-beta family profile domain-containing protein</fullName>
    </recommendedName>
</protein>
<feature type="compositionally biased region" description="Basic and acidic residues" evidence="5">
    <location>
        <begin position="24"/>
        <end position="41"/>
    </location>
</feature>
<dbReference type="Gene3D" id="2.60.120.970">
    <property type="match status" value="1"/>
</dbReference>
<evidence type="ECO:0000313" key="9">
    <source>
        <dbReference type="Proteomes" id="UP001497497"/>
    </source>
</evidence>
<dbReference type="Pfam" id="PF00019">
    <property type="entry name" value="TGF_beta"/>
    <property type="match status" value="1"/>
</dbReference>
<feature type="compositionally biased region" description="Polar residues" evidence="5">
    <location>
        <begin position="350"/>
        <end position="361"/>
    </location>
</feature>
<reference evidence="8 9" key="1">
    <citation type="submission" date="2024-04" db="EMBL/GenBank/DDBJ databases">
        <authorList>
            <consortium name="Genoscope - CEA"/>
            <person name="William W."/>
        </authorList>
    </citation>
    <scope>NUCLEOTIDE SEQUENCE [LARGE SCALE GENOMIC DNA]</scope>
</reference>
<evidence type="ECO:0000256" key="3">
    <source>
        <dbReference type="ARBA" id="ARBA00022525"/>
    </source>
</evidence>
<feature type="signal peptide" evidence="6">
    <location>
        <begin position="1"/>
        <end position="16"/>
    </location>
</feature>
<dbReference type="GO" id="GO:0005615">
    <property type="term" value="C:extracellular space"/>
    <property type="evidence" value="ECO:0007669"/>
    <property type="project" value="TreeGrafter"/>
</dbReference>
<evidence type="ECO:0000256" key="4">
    <source>
        <dbReference type="RuleBase" id="RU000354"/>
    </source>
</evidence>
<gene>
    <name evidence="8" type="ORF">GSLYS_00014503001</name>
</gene>
<organism evidence="8 9">
    <name type="scientific">Lymnaea stagnalis</name>
    <name type="common">Great pond snail</name>
    <name type="synonym">Helix stagnalis</name>
    <dbReference type="NCBI Taxonomy" id="6523"/>
    <lineage>
        <taxon>Eukaryota</taxon>
        <taxon>Metazoa</taxon>
        <taxon>Spiralia</taxon>
        <taxon>Lophotrochozoa</taxon>
        <taxon>Mollusca</taxon>
        <taxon>Gastropoda</taxon>
        <taxon>Heterobranchia</taxon>
        <taxon>Euthyneura</taxon>
        <taxon>Panpulmonata</taxon>
        <taxon>Hygrophila</taxon>
        <taxon>Lymnaeoidea</taxon>
        <taxon>Lymnaeidae</taxon>
        <taxon>Lymnaea</taxon>
    </lineage>
</organism>
<dbReference type="AlphaFoldDB" id="A0AAV2I2L8"/>
<dbReference type="SUPFAM" id="SSF57501">
    <property type="entry name" value="Cystine-knot cytokines"/>
    <property type="match status" value="1"/>
</dbReference>
<dbReference type="PANTHER" id="PTHR11848:SF298">
    <property type="entry name" value="DAWDLE, ISOFORM A"/>
    <property type="match status" value="1"/>
</dbReference>
<keyword evidence="9" id="KW-1185">Reference proteome</keyword>
<evidence type="ECO:0000256" key="5">
    <source>
        <dbReference type="SAM" id="MobiDB-lite"/>
    </source>
</evidence>
<accession>A0AAV2I2L8</accession>
<dbReference type="Proteomes" id="UP001497497">
    <property type="component" value="Unassembled WGS sequence"/>
</dbReference>
<feature type="compositionally biased region" description="Basic and acidic residues" evidence="5">
    <location>
        <begin position="300"/>
        <end position="314"/>
    </location>
</feature>
<dbReference type="InterPro" id="IPR015615">
    <property type="entry name" value="TGF-beta-rel"/>
</dbReference>
<feature type="compositionally biased region" description="Basic and acidic residues" evidence="5">
    <location>
        <begin position="322"/>
        <end position="348"/>
    </location>
</feature>
<dbReference type="EMBL" id="CAXITT010000402">
    <property type="protein sequence ID" value="CAL1540854.1"/>
    <property type="molecule type" value="Genomic_DNA"/>
</dbReference>
<feature type="compositionally biased region" description="Basic and acidic residues" evidence="5">
    <location>
        <begin position="109"/>
        <end position="123"/>
    </location>
</feature>
<keyword evidence="3" id="KW-0964">Secreted</keyword>
<dbReference type="InterPro" id="IPR029034">
    <property type="entry name" value="Cystine-knot_cytokine"/>
</dbReference>
<feature type="region of interest" description="Disordered" evidence="5">
    <location>
        <begin position="252"/>
        <end position="380"/>
    </location>
</feature>
<feature type="region of interest" description="Disordered" evidence="5">
    <location>
        <begin position="23"/>
        <end position="62"/>
    </location>
</feature>